<dbReference type="SUPFAM" id="SSF52833">
    <property type="entry name" value="Thioredoxin-like"/>
    <property type="match status" value="1"/>
</dbReference>
<evidence type="ECO:0008006" key="3">
    <source>
        <dbReference type="Google" id="ProtNLM"/>
    </source>
</evidence>
<gene>
    <name evidence="1" type="ORF">EF294_12635</name>
</gene>
<dbReference type="RefSeq" id="WP_123930277.1">
    <property type="nucleotide sequence ID" value="NZ_JBPSDP010000007.1"/>
</dbReference>
<dbReference type="OrthoDB" id="3572655at2"/>
<evidence type="ECO:0000313" key="2">
    <source>
        <dbReference type="Proteomes" id="UP000267536"/>
    </source>
</evidence>
<dbReference type="InterPro" id="IPR036249">
    <property type="entry name" value="Thioredoxin-like_sf"/>
</dbReference>
<comment type="caution">
    <text evidence="1">The sequence shown here is derived from an EMBL/GenBank/DDBJ whole genome shotgun (WGS) entry which is preliminary data.</text>
</comment>
<keyword evidence="2" id="KW-1185">Reference proteome</keyword>
<dbReference type="Pfam" id="PF22234">
    <property type="entry name" value="Rv2466c-like"/>
    <property type="match status" value="1"/>
</dbReference>
<dbReference type="Gene3D" id="3.40.30.10">
    <property type="entry name" value="Glutaredoxin"/>
    <property type="match status" value="1"/>
</dbReference>
<proteinExistence type="predicted"/>
<dbReference type="Proteomes" id="UP000267536">
    <property type="component" value="Unassembled WGS sequence"/>
</dbReference>
<sequence length="212" mass="22437">MTPSPTTIPVPDAGIGVVEIYVDPACPFAWAASRWLAGAAERRVVPATWRPMSLAVLNEDSEVGDAHAERMTVSRRTGRLLAAAGDEAMRELYFALGRRLHSEGRALSASLVGEALQECALPADLVAAMDDSSLDDVVRRAHRVSQEALGGTGGSPITVFDGRAYFGPVLTGIPGRDEADRLFEALTTLAGTEAFAQVERPRSGPPNLAEVA</sequence>
<reference evidence="1 2" key="1">
    <citation type="submission" date="2018-11" db="EMBL/GenBank/DDBJ databases">
        <title>Draft genome sequence of Gordonia sp. RS15-1S isolated from rice stems.</title>
        <authorList>
            <person name="Muangham S."/>
        </authorList>
    </citation>
    <scope>NUCLEOTIDE SEQUENCE [LARGE SCALE GENOMIC DNA]</scope>
    <source>
        <strain evidence="1 2">RS15-1S</strain>
    </source>
</reference>
<organism evidence="1 2">
    <name type="scientific">Gordonia oryzae</name>
    <dbReference type="NCBI Taxonomy" id="2487349"/>
    <lineage>
        <taxon>Bacteria</taxon>
        <taxon>Bacillati</taxon>
        <taxon>Actinomycetota</taxon>
        <taxon>Actinomycetes</taxon>
        <taxon>Mycobacteriales</taxon>
        <taxon>Gordoniaceae</taxon>
        <taxon>Gordonia</taxon>
    </lineage>
</organism>
<evidence type="ECO:0000313" key="1">
    <source>
        <dbReference type="EMBL" id="RPA60068.1"/>
    </source>
</evidence>
<name>A0A3N4GDT7_9ACTN</name>
<dbReference type="EMBL" id="RKMH01000008">
    <property type="protein sequence ID" value="RPA60068.1"/>
    <property type="molecule type" value="Genomic_DNA"/>
</dbReference>
<dbReference type="AlphaFoldDB" id="A0A3N4GDT7"/>
<protein>
    <recommendedName>
        <fullName evidence="3">Disulfide bond formation protein DsbA</fullName>
    </recommendedName>
</protein>
<accession>A0A3N4GDT7</accession>
<dbReference type="InterPro" id="IPR053977">
    <property type="entry name" value="Rv2466c-like"/>
</dbReference>